<name>A0A0F4NHV8_9VIBR</name>
<evidence type="ECO:0000313" key="2">
    <source>
        <dbReference type="Proteomes" id="UP000033673"/>
    </source>
</evidence>
<comment type="caution">
    <text evidence="1">The sequence shown here is derived from an EMBL/GenBank/DDBJ whole genome shotgun (WGS) entry which is preliminary data.</text>
</comment>
<dbReference type="RefSeq" id="WP_045956252.1">
    <property type="nucleotide sequence ID" value="NZ_JXXV01000024.1"/>
</dbReference>
<dbReference type="EMBL" id="JXXV01000024">
    <property type="protein sequence ID" value="KJY82418.1"/>
    <property type="molecule type" value="Genomic_DNA"/>
</dbReference>
<proteinExistence type="predicted"/>
<dbReference type="STRING" id="579748.TW81_13470"/>
<sequence length="122" mass="14261">MEIKHAQGYSSIHTDNCHFTRFHADNSFQVRIGMINNDVNALVSVDLDTSSIRHEHTSDESEFMFPVLFFGSKHHFIFETVLDYRIACEFFMVEPVESLTEKIVRSNFNTTCNMRCNREFEA</sequence>
<accession>A0A0F4NHV8</accession>
<keyword evidence="2" id="KW-1185">Reference proteome</keyword>
<dbReference type="PATRIC" id="fig|579748.3.peg.2785"/>
<reference evidence="1 2" key="1">
    <citation type="journal article" date="2015" name="BMC Genomics">
        <title>Genome mining reveals unlocked bioactive potential of marine Gram-negative bacteria.</title>
        <authorList>
            <person name="Machado H."/>
            <person name="Sonnenschein E.C."/>
            <person name="Melchiorsen J."/>
            <person name="Gram L."/>
        </authorList>
    </citation>
    <scope>NUCLEOTIDE SEQUENCE [LARGE SCALE GENOMIC DNA]</scope>
    <source>
        <strain evidence="1 2">S2757</strain>
    </source>
</reference>
<dbReference type="Proteomes" id="UP000033673">
    <property type="component" value="Unassembled WGS sequence"/>
</dbReference>
<evidence type="ECO:0000313" key="1">
    <source>
        <dbReference type="EMBL" id="KJY82418.1"/>
    </source>
</evidence>
<protein>
    <submittedName>
        <fullName evidence="1">Uncharacterized protein</fullName>
    </submittedName>
</protein>
<dbReference type="AlphaFoldDB" id="A0A0F4NHV8"/>
<organism evidence="1 2">
    <name type="scientific">Vibrio galatheae</name>
    <dbReference type="NCBI Taxonomy" id="579748"/>
    <lineage>
        <taxon>Bacteria</taxon>
        <taxon>Pseudomonadati</taxon>
        <taxon>Pseudomonadota</taxon>
        <taxon>Gammaproteobacteria</taxon>
        <taxon>Vibrionales</taxon>
        <taxon>Vibrionaceae</taxon>
        <taxon>Vibrio</taxon>
    </lineage>
</organism>
<gene>
    <name evidence="1" type="ORF">TW81_13470</name>
</gene>